<gene>
    <name evidence="2" type="ORF">GCM10007170_39210</name>
</gene>
<name>A0ABQ2B082_9MICC</name>
<feature type="region of interest" description="Disordered" evidence="1">
    <location>
        <begin position="119"/>
        <end position="142"/>
    </location>
</feature>
<sequence length="142" mass="15670">MAPRPERRKSTLGAAHPIEHQNNQVPVEEKHEAAGPLAGPKDQAHSASQAQEERAASAATPRSVNKSGKAQPKGAFYADEDVLERIRAAWFHTPTTAAEREASFSDFLREAALERMQRREKTYNGGDPFPFVPSGRIARGRR</sequence>
<proteinExistence type="predicted"/>
<comment type="caution">
    <text evidence="2">The sequence shown here is derived from an EMBL/GenBank/DDBJ whole genome shotgun (WGS) entry which is preliminary data.</text>
</comment>
<reference evidence="3" key="1">
    <citation type="journal article" date="2019" name="Int. J. Syst. Evol. Microbiol.">
        <title>The Global Catalogue of Microorganisms (GCM) 10K type strain sequencing project: providing services to taxonomists for standard genome sequencing and annotation.</title>
        <authorList>
            <consortium name="The Broad Institute Genomics Platform"/>
            <consortium name="The Broad Institute Genome Sequencing Center for Infectious Disease"/>
            <person name="Wu L."/>
            <person name="Ma J."/>
        </authorList>
    </citation>
    <scope>NUCLEOTIDE SEQUENCE [LARGE SCALE GENOMIC DNA]</scope>
    <source>
        <strain evidence="3">CGMCC 1.12778</strain>
    </source>
</reference>
<dbReference type="EMBL" id="BMFW01000030">
    <property type="protein sequence ID" value="GGI00929.1"/>
    <property type="molecule type" value="Genomic_DNA"/>
</dbReference>
<protein>
    <recommendedName>
        <fullName evidence="4">Centromere-binding protein ParB C-terminal domain-containing protein</fullName>
    </recommendedName>
</protein>
<evidence type="ECO:0008006" key="4">
    <source>
        <dbReference type="Google" id="ProtNLM"/>
    </source>
</evidence>
<accession>A0ABQ2B082</accession>
<evidence type="ECO:0000313" key="2">
    <source>
        <dbReference type="EMBL" id="GGI00929.1"/>
    </source>
</evidence>
<dbReference type="Proteomes" id="UP000643279">
    <property type="component" value="Unassembled WGS sequence"/>
</dbReference>
<dbReference type="Gene3D" id="6.10.180.30">
    <property type="match status" value="1"/>
</dbReference>
<evidence type="ECO:0000256" key="1">
    <source>
        <dbReference type="SAM" id="MobiDB-lite"/>
    </source>
</evidence>
<keyword evidence="3" id="KW-1185">Reference proteome</keyword>
<organism evidence="2 3">
    <name type="scientific">Arthrobacter liuii</name>
    <dbReference type="NCBI Taxonomy" id="1476996"/>
    <lineage>
        <taxon>Bacteria</taxon>
        <taxon>Bacillati</taxon>
        <taxon>Actinomycetota</taxon>
        <taxon>Actinomycetes</taxon>
        <taxon>Micrococcales</taxon>
        <taxon>Micrococcaceae</taxon>
        <taxon>Arthrobacter</taxon>
    </lineage>
</organism>
<evidence type="ECO:0000313" key="3">
    <source>
        <dbReference type="Proteomes" id="UP000643279"/>
    </source>
</evidence>
<feature type="region of interest" description="Disordered" evidence="1">
    <location>
        <begin position="1"/>
        <end position="75"/>
    </location>
</feature>